<dbReference type="AlphaFoldDB" id="T1GU97"/>
<keyword evidence="1" id="KW-1133">Transmembrane helix</keyword>
<organism evidence="3 4">
    <name type="scientific">Megaselia scalaris</name>
    <name type="common">Humpbacked fly</name>
    <name type="synonym">Phora scalaris</name>
    <dbReference type="NCBI Taxonomy" id="36166"/>
    <lineage>
        <taxon>Eukaryota</taxon>
        <taxon>Metazoa</taxon>
        <taxon>Ecdysozoa</taxon>
        <taxon>Arthropoda</taxon>
        <taxon>Hexapoda</taxon>
        <taxon>Insecta</taxon>
        <taxon>Pterygota</taxon>
        <taxon>Neoptera</taxon>
        <taxon>Endopterygota</taxon>
        <taxon>Diptera</taxon>
        <taxon>Brachycera</taxon>
        <taxon>Muscomorpha</taxon>
        <taxon>Platypezoidea</taxon>
        <taxon>Phoridae</taxon>
        <taxon>Megaseliini</taxon>
        <taxon>Megaselia</taxon>
    </lineage>
</organism>
<dbReference type="Gene3D" id="3.30.750.24">
    <property type="entry name" value="STAS domain"/>
    <property type="match status" value="1"/>
</dbReference>
<evidence type="ECO:0000256" key="1">
    <source>
        <dbReference type="SAM" id="Phobius"/>
    </source>
</evidence>
<dbReference type="PANTHER" id="PTHR11814">
    <property type="entry name" value="SULFATE TRANSPORTER"/>
    <property type="match status" value="1"/>
</dbReference>
<dbReference type="EMBL" id="CAQQ02051414">
    <property type="status" value="NOT_ANNOTATED_CDS"/>
    <property type="molecule type" value="Genomic_DNA"/>
</dbReference>
<dbReference type="GO" id="GO:0055085">
    <property type="term" value="P:transmembrane transport"/>
    <property type="evidence" value="ECO:0007669"/>
    <property type="project" value="InterPro"/>
</dbReference>
<reference evidence="4" key="1">
    <citation type="submission" date="2013-02" db="EMBL/GenBank/DDBJ databases">
        <authorList>
            <person name="Hughes D."/>
        </authorList>
    </citation>
    <scope>NUCLEOTIDE SEQUENCE</scope>
    <source>
        <strain>Durham</strain>
        <strain evidence="4">NC isolate 2 -- Noor lab</strain>
    </source>
</reference>
<feature type="transmembrane region" description="Helical" evidence="1">
    <location>
        <begin position="12"/>
        <end position="42"/>
    </location>
</feature>
<dbReference type="PROSITE" id="PS50801">
    <property type="entry name" value="STAS"/>
    <property type="match status" value="1"/>
</dbReference>
<dbReference type="Proteomes" id="UP000015102">
    <property type="component" value="Unassembled WGS sequence"/>
</dbReference>
<reference evidence="3" key="2">
    <citation type="submission" date="2015-06" db="UniProtKB">
        <authorList>
            <consortium name="EnsemblMetazoa"/>
        </authorList>
    </citation>
    <scope>IDENTIFICATION</scope>
</reference>
<proteinExistence type="predicted"/>
<protein>
    <recommendedName>
        <fullName evidence="2">STAS domain-containing protein</fullName>
    </recommendedName>
</protein>
<dbReference type="PROSITE" id="PS51257">
    <property type="entry name" value="PROKAR_LIPOPROTEIN"/>
    <property type="match status" value="1"/>
</dbReference>
<keyword evidence="1" id="KW-0812">Transmembrane</keyword>
<dbReference type="InterPro" id="IPR001902">
    <property type="entry name" value="SLC26A/SulP_fam"/>
</dbReference>
<evidence type="ECO:0000313" key="3">
    <source>
        <dbReference type="EnsemblMetazoa" id="MESCA007307-PA"/>
    </source>
</evidence>
<feature type="domain" description="STAS" evidence="2">
    <location>
        <begin position="47"/>
        <end position="108"/>
    </location>
</feature>
<dbReference type="InterPro" id="IPR036513">
    <property type="entry name" value="STAS_dom_sf"/>
</dbReference>
<accession>T1GU97</accession>
<dbReference type="SUPFAM" id="SSF52091">
    <property type="entry name" value="SpoIIaa-like"/>
    <property type="match status" value="1"/>
</dbReference>
<keyword evidence="4" id="KW-1185">Reference proteome</keyword>
<dbReference type="EMBL" id="CAQQ02051415">
    <property type="status" value="NOT_ANNOTATED_CDS"/>
    <property type="molecule type" value="Genomic_DNA"/>
</dbReference>
<evidence type="ECO:0000313" key="4">
    <source>
        <dbReference type="Proteomes" id="UP000015102"/>
    </source>
</evidence>
<dbReference type="InterPro" id="IPR002645">
    <property type="entry name" value="STAS_dom"/>
</dbReference>
<name>T1GU97_MEGSC</name>
<keyword evidence="1" id="KW-0472">Membrane</keyword>
<dbReference type="GO" id="GO:0016020">
    <property type="term" value="C:membrane"/>
    <property type="evidence" value="ECO:0007669"/>
    <property type="project" value="InterPro"/>
</dbReference>
<dbReference type="EnsemblMetazoa" id="MESCA007307-RA">
    <property type="protein sequence ID" value="MESCA007307-PA"/>
    <property type="gene ID" value="MESCA007307"/>
</dbReference>
<dbReference type="HOGENOM" id="CLU_1770180_0_0_1"/>
<sequence length="147" mass="15956">MKSFADEIDFIVFLITFFGCLYLGQDLGILLGITVNLCILVLSSARPDIEIEIDGKTLIARPKGNISYSAAEYLKDVILKNYTEGSTETVIIDGSNLSSIDSTLVTLIKAWPAKAVKPKKAIGAQQAKFVKTRRAIFLATDISPACP</sequence>
<evidence type="ECO:0000259" key="2">
    <source>
        <dbReference type="PROSITE" id="PS50801"/>
    </source>
</evidence>
<dbReference type="Pfam" id="PF01740">
    <property type="entry name" value="STAS"/>
    <property type="match status" value="1"/>
</dbReference>
<dbReference type="STRING" id="36166.T1GU97"/>